<dbReference type="Proteomes" id="UP000195557">
    <property type="component" value="Unassembled WGS sequence"/>
</dbReference>
<feature type="domain" description="Zinc finger LSD1-type" evidence="2">
    <location>
        <begin position="30"/>
        <end position="54"/>
    </location>
</feature>
<name>A0A1Y5I355_OSTTA</name>
<dbReference type="AlphaFoldDB" id="A0A1Y5I355"/>
<sequence>GGGGRRGADEDDGPVRPRSRTSAETSRVRCDGCRCTLAYPAGAAAVRCAVCGTVTRCETGAGRLDGGRADDASAARGGPATTALTMENMVVVENPPTLTVDGRVVTNIAVGVKLDD</sequence>
<feature type="region of interest" description="Disordered" evidence="1">
    <location>
        <begin position="1"/>
        <end position="24"/>
    </location>
</feature>
<accession>A0A1Y5I355</accession>
<dbReference type="InterPro" id="IPR005735">
    <property type="entry name" value="Znf_LSD1"/>
</dbReference>
<gene>
    <name evidence="3" type="ORF">BE221DRAFT_42978</name>
</gene>
<feature type="non-terminal residue" evidence="3">
    <location>
        <position position="1"/>
    </location>
</feature>
<protein>
    <recommendedName>
        <fullName evidence="2">Zinc finger LSD1-type domain-containing protein</fullName>
    </recommendedName>
</protein>
<dbReference type="NCBIfam" id="TIGR01053">
    <property type="entry name" value="LSD1"/>
    <property type="match status" value="1"/>
</dbReference>
<dbReference type="EMBL" id="KZ155838">
    <property type="protein sequence ID" value="OUS42503.1"/>
    <property type="molecule type" value="Genomic_DNA"/>
</dbReference>
<evidence type="ECO:0000256" key="1">
    <source>
        <dbReference type="SAM" id="MobiDB-lite"/>
    </source>
</evidence>
<reference evidence="3" key="1">
    <citation type="submission" date="2017-04" db="EMBL/GenBank/DDBJ databases">
        <title>Population genomics of picophytoplankton unveils novel chromosome hypervariability.</title>
        <authorList>
            <consortium name="DOE Joint Genome Institute"/>
            <person name="Blanc-Mathieu R."/>
            <person name="Krasovec M."/>
            <person name="Hebrard M."/>
            <person name="Yau S."/>
            <person name="Desgranges E."/>
            <person name="Martin J."/>
            <person name="Schackwitz W."/>
            <person name="Kuo A."/>
            <person name="Salin G."/>
            <person name="Donnadieu C."/>
            <person name="Desdevises Y."/>
            <person name="Sanchez-Ferandin S."/>
            <person name="Moreau H."/>
            <person name="Rivals E."/>
            <person name="Grigoriev I.V."/>
            <person name="Grimsley N."/>
            <person name="Eyre-Walker A."/>
            <person name="Piganeau G."/>
        </authorList>
    </citation>
    <scope>NUCLEOTIDE SEQUENCE [LARGE SCALE GENOMIC DNA]</scope>
    <source>
        <strain evidence="3">RCC 1115</strain>
    </source>
</reference>
<proteinExistence type="predicted"/>
<feature type="non-terminal residue" evidence="3">
    <location>
        <position position="116"/>
    </location>
</feature>
<organism evidence="3">
    <name type="scientific">Ostreococcus tauri</name>
    <name type="common">Marine green alga</name>
    <dbReference type="NCBI Taxonomy" id="70448"/>
    <lineage>
        <taxon>Eukaryota</taxon>
        <taxon>Viridiplantae</taxon>
        <taxon>Chlorophyta</taxon>
        <taxon>Mamiellophyceae</taxon>
        <taxon>Mamiellales</taxon>
        <taxon>Bathycoccaceae</taxon>
        <taxon>Ostreococcus</taxon>
    </lineage>
</organism>
<evidence type="ECO:0000313" key="3">
    <source>
        <dbReference type="EMBL" id="OUS42503.1"/>
    </source>
</evidence>
<evidence type="ECO:0000259" key="2">
    <source>
        <dbReference type="Pfam" id="PF06943"/>
    </source>
</evidence>
<dbReference type="Pfam" id="PF06943">
    <property type="entry name" value="zf-LSD1"/>
    <property type="match status" value="1"/>
</dbReference>